<evidence type="ECO:0000259" key="5">
    <source>
        <dbReference type="PROSITE" id="PS50801"/>
    </source>
</evidence>
<name>A0A1H3MHC2_9ACTN</name>
<dbReference type="Pfam" id="PF01740">
    <property type="entry name" value="STAS"/>
    <property type="match status" value="1"/>
</dbReference>
<dbReference type="PROSITE" id="PS50801">
    <property type="entry name" value="STAS"/>
    <property type="match status" value="1"/>
</dbReference>
<reference evidence="7" key="1">
    <citation type="submission" date="2016-10" db="EMBL/GenBank/DDBJ databases">
        <authorList>
            <person name="Varghese N."/>
            <person name="Submissions S."/>
        </authorList>
    </citation>
    <scope>NUCLEOTIDE SEQUENCE [LARGE SCALE GENOMIC DNA]</scope>
    <source>
        <strain evidence="7">DSM 45422</strain>
    </source>
</reference>
<dbReference type="AlphaFoldDB" id="A0A1H3MHC2"/>
<feature type="compositionally biased region" description="Basic residues" evidence="3">
    <location>
        <begin position="135"/>
        <end position="154"/>
    </location>
</feature>
<dbReference type="InterPro" id="IPR003658">
    <property type="entry name" value="Anti-sigma_ant"/>
</dbReference>
<sequence length="154" mass="16284">MPQTPAPPTDPGPRDLLSVVAVPGPRPTSVVVEVTGEVDAYTAPALEVCLQSQARQRGLRVLVVDLSGVTFLGAAGVAVLARAHQRCLARGAELVVRTGGSRRVLRLLRLTGFAGLVATDPPESGPQGGQPRPAARPRPRPRRAPVRRSQRVCR</sequence>
<evidence type="ECO:0000313" key="6">
    <source>
        <dbReference type="EMBL" id="SDY75943.1"/>
    </source>
</evidence>
<dbReference type="PANTHER" id="PTHR33495">
    <property type="entry name" value="ANTI-SIGMA FACTOR ANTAGONIST TM_1081-RELATED-RELATED"/>
    <property type="match status" value="1"/>
</dbReference>
<dbReference type="GO" id="GO:0043856">
    <property type="term" value="F:anti-sigma factor antagonist activity"/>
    <property type="evidence" value="ECO:0007669"/>
    <property type="project" value="InterPro"/>
</dbReference>
<evidence type="ECO:0000256" key="3">
    <source>
        <dbReference type="SAM" id="MobiDB-lite"/>
    </source>
</evidence>
<dbReference type="EMBL" id="FNOT01000011">
    <property type="protein sequence ID" value="SDY75943.1"/>
    <property type="molecule type" value="Genomic_DNA"/>
</dbReference>
<dbReference type="Proteomes" id="UP000198921">
    <property type="component" value="Unassembled WGS sequence"/>
</dbReference>
<dbReference type="SUPFAM" id="SSF52091">
    <property type="entry name" value="SpoIIaa-like"/>
    <property type="match status" value="1"/>
</dbReference>
<gene>
    <name evidence="6" type="ORF">SAMN05660209_03627</name>
</gene>
<dbReference type="RefSeq" id="WP_091159312.1">
    <property type="nucleotide sequence ID" value="NZ_FNOT01000011.1"/>
</dbReference>
<keyword evidence="4" id="KW-1133">Transmembrane helix</keyword>
<dbReference type="InterPro" id="IPR002645">
    <property type="entry name" value="STAS_dom"/>
</dbReference>
<feature type="domain" description="STAS" evidence="5">
    <location>
        <begin position="30"/>
        <end position="113"/>
    </location>
</feature>
<keyword evidence="7" id="KW-1185">Reference proteome</keyword>
<keyword evidence="4" id="KW-0472">Membrane</keyword>
<dbReference type="PANTHER" id="PTHR33495:SF2">
    <property type="entry name" value="ANTI-SIGMA FACTOR ANTAGONIST TM_1081-RELATED"/>
    <property type="match status" value="1"/>
</dbReference>
<proteinExistence type="inferred from homology"/>
<evidence type="ECO:0000256" key="2">
    <source>
        <dbReference type="RuleBase" id="RU003749"/>
    </source>
</evidence>
<evidence type="ECO:0000313" key="7">
    <source>
        <dbReference type="Proteomes" id="UP000198921"/>
    </source>
</evidence>
<accession>A0A1H3MHC2</accession>
<evidence type="ECO:0000256" key="1">
    <source>
        <dbReference type="ARBA" id="ARBA00009013"/>
    </source>
</evidence>
<evidence type="ECO:0000256" key="4">
    <source>
        <dbReference type="SAM" id="Phobius"/>
    </source>
</evidence>
<protein>
    <recommendedName>
        <fullName evidence="2">Anti-sigma factor antagonist</fullName>
    </recommendedName>
</protein>
<feature type="region of interest" description="Disordered" evidence="3">
    <location>
        <begin position="118"/>
        <end position="154"/>
    </location>
</feature>
<feature type="transmembrane region" description="Helical" evidence="4">
    <location>
        <begin position="61"/>
        <end position="81"/>
    </location>
</feature>
<dbReference type="InterPro" id="IPR036513">
    <property type="entry name" value="STAS_dom_sf"/>
</dbReference>
<organism evidence="6 7">
    <name type="scientific">Geodermatophilus africanus</name>
    <dbReference type="NCBI Taxonomy" id="1137993"/>
    <lineage>
        <taxon>Bacteria</taxon>
        <taxon>Bacillati</taxon>
        <taxon>Actinomycetota</taxon>
        <taxon>Actinomycetes</taxon>
        <taxon>Geodermatophilales</taxon>
        <taxon>Geodermatophilaceae</taxon>
        <taxon>Geodermatophilus</taxon>
    </lineage>
</organism>
<dbReference type="CDD" id="cd07043">
    <property type="entry name" value="STAS_anti-anti-sigma_factors"/>
    <property type="match status" value="1"/>
</dbReference>
<comment type="similarity">
    <text evidence="1 2">Belongs to the anti-sigma-factor antagonist family.</text>
</comment>
<keyword evidence="4" id="KW-0812">Transmembrane</keyword>
<dbReference type="STRING" id="1137993.SAMN05660209_03627"/>
<dbReference type="Gene3D" id="3.30.750.24">
    <property type="entry name" value="STAS domain"/>
    <property type="match status" value="1"/>
</dbReference>
<dbReference type="NCBIfam" id="TIGR00377">
    <property type="entry name" value="ant_ant_sig"/>
    <property type="match status" value="1"/>
</dbReference>
<dbReference type="OrthoDB" id="3695884at2"/>